<accession>A0A0F9QS54</accession>
<dbReference type="AlphaFoldDB" id="A0A0F9QS54"/>
<reference evidence="1" key="1">
    <citation type="journal article" date="2015" name="Nature">
        <title>Complex archaea that bridge the gap between prokaryotes and eukaryotes.</title>
        <authorList>
            <person name="Spang A."/>
            <person name="Saw J.H."/>
            <person name="Jorgensen S.L."/>
            <person name="Zaremba-Niedzwiedzka K."/>
            <person name="Martijn J."/>
            <person name="Lind A.E."/>
            <person name="van Eijk R."/>
            <person name="Schleper C."/>
            <person name="Guy L."/>
            <person name="Ettema T.J."/>
        </authorList>
    </citation>
    <scope>NUCLEOTIDE SEQUENCE</scope>
</reference>
<evidence type="ECO:0008006" key="2">
    <source>
        <dbReference type="Google" id="ProtNLM"/>
    </source>
</evidence>
<dbReference type="GO" id="GO:0008725">
    <property type="term" value="F:DNA-3-methyladenine glycosylase activity"/>
    <property type="evidence" value="ECO:0007669"/>
    <property type="project" value="InterPro"/>
</dbReference>
<comment type="caution">
    <text evidence="1">The sequence shown here is derived from an EMBL/GenBank/DDBJ whole genome shotgun (WGS) entry which is preliminary data.</text>
</comment>
<dbReference type="InterPro" id="IPR005019">
    <property type="entry name" value="Adenine_glyco"/>
</dbReference>
<sequence>MDWNHPKKLRESIKGPLDFLYDFSNTDLVTDLKKSNPMKPLNFNTHAIEGLLELFREAETFVRENFPEDLEWSDEILHTDLKDITKEWFYAEYIHVVYCSGFSVRTVRMKQDAIREAYYDYDPVKVAANPEEARRKAMKKTAIRNKQKIMSIIKAAGIINDLEWPEFLYKAKNNFDLFKTLPYIADKLKYHLARNVGFNVIKPDVHIERLANHYGLDPFEMCDMLSEKTGLPRHTVDSIIWRAAQQKVLYNQDKG</sequence>
<dbReference type="SUPFAM" id="SSF48150">
    <property type="entry name" value="DNA-glycosylase"/>
    <property type="match status" value="1"/>
</dbReference>
<dbReference type="GO" id="GO:0006284">
    <property type="term" value="P:base-excision repair"/>
    <property type="evidence" value="ECO:0007669"/>
    <property type="project" value="InterPro"/>
</dbReference>
<proteinExistence type="predicted"/>
<name>A0A0F9QS54_9ZZZZ</name>
<dbReference type="InterPro" id="IPR011257">
    <property type="entry name" value="DNA_glycosylase"/>
</dbReference>
<dbReference type="Pfam" id="PF03352">
    <property type="entry name" value="Adenine_glyco"/>
    <property type="match status" value="1"/>
</dbReference>
<feature type="non-terminal residue" evidence="1">
    <location>
        <position position="255"/>
    </location>
</feature>
<organism evidence="1">
    <name type="scientific">marine sediment metagenome</name>
    <dbReference type="NCBI Taxonomy" id="412755"/>
    <lineage>
        <taxon>unclassified sequences</taxon>
        <taxon>metagenomes</taxon>
        <taxon>ecological metagenomes</taxon>
    </lineage>
</organism>
<evidence type="ECO:0000313" key="1">
    <source>
        <dbReference type="EMBL" id="KKN15941.1"/>
    </source>
</evidence>
<protein>
    <recommendedName>
        <fullName evidence="2">HhH-GPD domain-containing protein</fullName>
    </recommendedName>
</protein>
<dbReference type="EMBL" id="LAZR01003664">
    <property type="protein sequence ID" value="KKN15941.1"/>
    <property type="molecule type" value="Genomic_DNA"/>
</dbReference>
<dbReference type="Gene3D" id="1.10.340.30">
    <property type="entry name" value="Hypothetical protein, domain 2"/>
    <property type="match status" value="1"/>
</dbReference>
<gene>
    <name evidence="1" type="ORF">LCGC14_0981040</name>
</gene>